<gene>
    <name evidence="1" type="ORF">F443_07655</name>
</gene>
<feature type="non-terminal residue" evidence="1">
    <location>
        <position position="1"/>
    </location>
</feature>
<reference evidence="1 2" key="1">
    <citation type="submission" date="2013-11" db="EMBL/GenBank/DDBJ databases">
        <title>The Genome Sequence of Phytophthora parasitica P1569.</title>
        <authorList>
            <consortium name="The Broad Institute Genomics Platform"/>
            <person name="Russ C."/>
            <person name="Tyler B."/>
            <person name="Panabieres F."/>
            <person name="Shan W."/>
            <person name="Tripathy S."/>
            <person name="Grunwald N."/>
            <person name="Machado M."/>
            <person name="Johnson C.S."/>
            <person name="Arredondo F."/>
            <person name="Hong C."/>
            <person name="Coffey M."/>
            <person name="Young S.K."/>
            <person name="Zeng Q."/>
            <person name="Gargeya S."/>
            <person name="Fitzgerald M."/>
            <person name="Abouelleil A."/>
            <person name="Alvarado L."/>
            <person name="Chapman S.B."/>
            <person name="Gainer-Dewar J."/>
            <person name="Goldberg J."/>
            <person name="Griggs A."/>
            <person name="Gujja S."/>
            <person name="Hansen M."/>
            <person name="Howarth C."/>
            <person name="Imamovic A."/>
            <person name="Ireland A."/>
            <person name="Larimer J."/>
            <person name="McCowan C."/>
            <person name="Murphy C."/>
            <person name="Pearson M."/>
            <person name="Poon T.W."/>
            <person name="Priest M."/>
            <person name="Roberts A."/>
            <person name="Saif S."/>
            <person name="Shea T."/>
            <person name="Sykes S."/>
            <person name="Wortman J."/>
            <person name="Nusbaum C."/>
            <person name="Birren B."/>
        </authorList>
    </citation>
    <scope>NUCLEOTIDE SEQUENCE [LARGE SCALE GENOMIC DNA]</scope>
    <source>
        <strain evidence="1 2">P1569</strain>
    </source>
</reference>
<evidence type="ECO:0000313" key="1">
    <source>
        <dbReference type="EMBL" id="ETI48308.1"/>
    </source>
</evidence>
<organism evidence="1 2">
    <name type="scientific">Phytophthora nicotianae P1569</name>
    <dbReference type="NCBI Taxonomy" id="1317065"/>
    <lineage>
        <taxon>Eukaryota</taxon>
        <taxon>Sar</taxon>
        <taxon>Stramenopiles</taxon>
        <taxon>Oomycota</taxon>
        <taxon>Peronosporomycetes</taxon>
        <taxon>Peronosporales</taxon>
        <taxon>Peronosporaceae</taxon>
        <taxon>Phytophthora</taxon>
    </lineage>
</organism>
<dbReference type="AlphaFoldDB" id="V9FBY8"/>
<comment type="caution">
    <text evidence="1">The sequence shown here is derived from an EMBL/GenBank/DDBJ whole genome shotgun (WGS) entry which is preliminary data.</text>
</comment>
<dbReference type="EMBL" id="ANIZ01001324">
    <property type="protein sequence ID" value="ETI48308.1"/>
    <property type="molecule type" value="Genomic_DNA"/>
</dbReference>
<sequence>CGVAAVAVDRSPSFVWWNVTTVPSPSSSAASERSSSMYSSPRAPVLVQQHHQRQRIVTHQLQAATHTLLTRQDSAASMDTGMASSGTGTFLYVLPPKKRLYPSVTSPHSLSFGILGWEEHVWVHALLNDLSVSLVERRPAHTGPPR</sequence>
<name>V9FBY8_PHYNI</name>
<keyword evidence="2" id="KW-1185">Reference proteome</keyword>
<evidence type="ECO:0000313" key="2">
    <source>
        <dbReference type="Proteomes" id="UP000018721"/>
    </source>
</evidence>
<proteinExistence type="predicted"/>
<protein>
    <submittedName>
        <fullName evidence="1">Uncharacterized protein</fullName>
    </submittedName>
</protein>
<accession>V9FBY8</accession>
<dbReference type="HOGENOM" id="CLU_1782386_0_0_1"/>
<dbReference type="Proteomes" id="UP000018721">
    <property type="component" value="Unassembled WGS sequence"/>
</dbReference>